<name>U5LJF3_9BACI</name>
<keyword evidence="1" id="KW-1133">Transmembrane helix</keyword>
<dbReference type="STRING" id="1367477.N288_24600"/>
<evidence type="ECO:0000313" key="2">
    <source>
        <dbReference type="EMBL" id="AGX06752.1"/>
    </source>
</evidence>
<sequence>MFILLFAYTRIIFPHGGLFKLAVFVNCKGRRKQKSSRGYPEAI</sequence>
<accession>U5LJF3</accession>
<dbReference type="EMBL" id="CP006643">
    <property type="protein sequence ID" value="AGX06752.1"/>
    <property type="molecule type" value="Genomic_DNA"/>
</dbReference>
<feature type="transmembrane region" description="Helical" evidence="1">
    <location>
        <begin position="6"/>
        <end position="27"/>
    </location>
</feature>
<dbReference type="Proteomes" id="UP000017805">
    <property type="component" value="Chromosome"/>
</dbReference>
<organism evidence="2 3">
    <name type="scientific">Bacillus infantis NRRL B-14911</name>
    <dbReference type="NCBI Taxonomy" id="1367477"/>
    <lineage>
        <taxon>Bacteria</taxon>
        <taxon>Bacillati</taxon>
        <taxon>Bacillota</taxon>
        <taxon>Bacilli</taxon>
        <taxon>Bacillales</taxon>
        <taxon>Bacillaceae</taxon>
        <taxon>Bacillus</taxon>
    </lineage>
</organism>
<dbReference type="KEGG" id="bif:N288_24600"/>
<dbReference type="HOGENOM" id="CLU_3229648_0_0_9"/>
<gene>
    <name evidence="2" type="ORF">N288_24600</name>
</gene>
<proteinExistence type="predicted"/>
<evidence type="ECO:0000256" key="1">
    <source>
        <dbReference type="SAM" id="Phobius"/>
    </source>
</evidence>
<keyword evidence="1" id="KW-0472">Membrane</keyword>
<reference evidence="2 3" key="1">
    <citation type="submission" date="2013-07" db="EMBL/GenBank/DDBJ databases">
        <title>Complete genome sequence of Bacillus infantis NRRL B-14911 that has potential to induce cardiac disease by antigenic mimicry.</title>
        <authorList>
            <person name="Massilamany C."/>
            <person name="Smith T.P.L."/>
            <person name="Loy J.D."/>
            <person name="Barletta R."/>
            <person name="Reddy J."/>
        </authorList>
    </citation>
    <scope>NUCLEOTIDE SEQUENCE [LARGE SCALE GENOMIC DNA]</scope>
    <source>
        <strain evidence="2 3">NRRL B-14911</strain>
    </source>
</reference>
<dbReference type="PATRIC" id="fig|1367477.3.peg.4916"/>
<protein>
    <submittedName>
        <fullName evidence="2">Uncharacterized protein</fullName>
    </submittedName>
</protein>
<evidence type="ECO:0000313" key="3">
    <source>
        <dbReference type="Proteomes" id="UP000017805"/>
    </source>
</evidence>
<dbReference type="AlphaFoldDB" id="U5LJF3"/>
<keyword evidence="3" id="KW-1185">Reference proteome</keyword>
<keyword evidence="1" id="KW-0812">Transmembrane</keyword>